<dbReference type="AlphaFoldDB" id="A0A1G6GW29"/>
<evidence type="ECO:0000259" key="1">
    <source>
        <dbReference type="Pfam" id="PF18899"/>
    </source>
</evidence>
<keyword evidence="3" id="KW-1185">Reference proteome</keyword>
<gene>
    <name evidence="2" type="ORF">SAMN05216410_0467</name>
</gene>
<reference evidence="2 3" key="1">
    <citation type="submission" date="2016-09" db="EMBL/GenBank/DDBJ databases">
        <authorList>
            <person name="Capua I."/>
            <person name="De Benedictis P."/>
            <person name="Joannis T."/>
            <person name="Lombin L.H."/>
            <person name="Cattoli G."/>
        </authorList>
    </citation>
    <scope>NUCLEOTIDE SEQUENCE [LARGE SCALE GENOMIC DNA]</scope>
    <source>
        <strain evidence="2 3">ISLP-3</strain>
    </source>
</reference>
<dbReference type="OrthoDB" id="9811812at2"/>
<evidence type="ECO:0000313" key="2">
    <source>
        <dbReference type="EMBL" id="SDB85336.1"/>
    </source>
</evidence>
<dbReference type="STRING" id="1814289.SAMN05216410_0467"/>
<dbReference type="SUPFAM" id="SSF159888">
    <property type="entry name" value="YdhG-like"/>
    <property type="match status" value="1"/>
</dbReference>
<dbReference type="InterPro" id="IPR043714">
    <property type="entry name" value="DUF5655"/>
</dbReference>
<name>A0A1G6GW29_9MICO</name>
<dbReference type="Proteomes" id="UP000199039">
    <property type="component" value="Unassembled WGS sequence"/>
</dbReference>
<dbReference type="Pfam" id="PF13376">
    <property type="entry name" value="OmdA"/>
    <property type="match status" value="1"/>
</dbReference>
<sequence length="210" mass="24100">MYVMSLTNPDPKVTQYIDDSEAFAQPILNHLREQIHAHCPDVVESIKWAIPHFNYKDDFMCVLASAKNHCSLTFIKSEFMSDPRFAGGKKVKPGQRFMSRIMSMSELPSDDELAGFIKEAMDLNDKGVKLDKTAKAAPNSNPVETPAYFLEALSTNSVAQEFFENQSASFRKNYIVWLESAKTDTTRQRRIDEALEWIAEGKDRFWKYKK</sequence>
<evidence type="ECO:0000313" key="3">
    <source>
        <dbReference type="Proteomes" id="UP000199039"/>
    </source>
</evidence>
<dbReference type="Pfam" id="PF18899">
    <property type="entry name" value="DUF5655"/>
    <property type="match status" value="1"/>
</dbReference>
<proteinExistence type="predicted"/>
<organism evidence="2 3">
    <name type="scientific">Sanguibacter gelidistatuariae</name>
    <dbReference type="NCBI Taxonomy" id="1814289"/>
    <lineage>
        <taxon>Bacteria</taxon>
        <taxon>Bacillati</taxon>
        <taxon>Actinomycetota</taxon>
        <taxon>Actinomycetes</taxon>
        <taxon>Micrococcales</taxon>
        <taxon>Sanguibacteraceae</taxon>
        <taxon>Sanguibacter</taxon>
    </lineage>
</organism>
<feature type="domain" description="DUF5655" evidence="1">
    <location>
        <begin position="14"/>
        <end position="124"/>
    </location>
</feature>
<dbReference type="Gene3D" id="3.90.1150.200">
    <property type="match status" value="1"/>
</dbReference>
<dbReference type="EMBL" id="FMYH01000001">
    <property type="protein sequence ID" value="SDB85336.1"/>
    <property type="molecule type" value="Genomic_DNA"/>
</dbReference>
<accession>A0A1G6GW29</accession>
<protein>
    <submittedName>
        <fullName evidence="2">Uncharacterized conserved protein YdeI, YjbR/CyaY-like superfamily, DUF1801 family</fullName>
    </submittedName>
</protein>